<accession>A0ABS0MAA5</accession>
<sequence length="143" mass="15464">MMMQIHVGRATLLFASVFLLAGCPGTGDRLTPDEIAMASNNGEGVCFHVPDSKDYQPSLISINPRNTPPQRLSVVDAHDLTINNGMLCIPPGFYSFPSTGQFIVRYILTSPMDSESPRSVVAGIELSDGQIKNIPLSDAEITR</sequence>
<feature type="domain" description="DUF7480" evidence="2">
    <location>
        <begin position="37"/>
        <end position="127"/>
    </location>
</feature>
<feature type="signal peptide" evidence="1">
    <location>
        <begin position="1"/>
        <end position="21"/>
    </location>
</feature>
<protein>
    <recommendedName>
        <fullName evidence="2">DUF7480 domain-containing protein</fullName>
    </recommendedName>
</protein>
<keyword evidence="1" id="KW-0732">Signal</keyword>
<evidence type="ECO:0000313" key="3">
    <source>
        <dbReference type="EMBL" id="MBH1929267.1"/>
    </source>
</evidence>
<comment type="caution">
    <text evidence="3">The sequence shown here is derived from an EMBL/GenBank/DDBJ whole genome shotgun (WGS) entry which is preliminary data.</text>
</comment>
<reference evidence="3 4" key="1">
    <citation type="submission" date="2020-11" db="EMBL/GenBank/DDBJ databases">
        <title>Enhanced detection system for hospital associated transmission using whole genome sequencing surveillance.</title>
        <authorList>
            <person name="Harrison L.H."/>
            <person name="Van Tyne D."/>
            <person name="Marsh J.W."/>
            <person name="Griffith M.P."/>
            <person name="Snyder D.J."/>
            <person name="Cooper V.S."/>
            <person name="Mustapha M."/>
        </authorList>
    </citation>
    <scope>NUCLEOTIDE SEQUENCE [LARGE SCALE GENOMIC DNA]</scope>
    <source>
        <strain evidence="3 4">SER00230</strain>
    </source>
</reference>
<gene>
    <name evidence="3" type="ORF">I5U13_06255</name>
</gene>
<dbReference type="InterPro" id="IPR054657">
    <property type="entry name" value="T6SS_periplasmic_put"/>
</dbReference>
<evidence type="ECO:0000259" key="2">
    <source>
        <dbReference type="Pfam" id="PF24295"/>
    </source>
</evidence>
<evidence type="ECO:0000256" key="1">
    <source>
        <dbReference type="SAM" id="SignalP"/>
    </source>
</evidence>
<dbReference type="Proteomes" id="UP000624159">
    <property type="component" value="Unassembled WGS sequence"/>
</dbReference>
<dbReference type="NCBIfam" id="NF045617">
    <property type="entry name" value="mostly_LP"/>
    <property type="match status" value="1"/>
</dbReference>
<evidence type="ECO:0000313" key="4">
    <source>
        <dbReference type="Proteomes" id="UP000624159"/>
    </source>
</evidence>
<feature type="chain" id="PRO_5047289166" description="DUF7480 domain-containing protein" evidence="1">
    <location>
        <begin position="22"/>
        <end position="143"/>
    </location>
</feature>
<dbReference type="EMBL" id="JADULK010000002">
    <property type="protein sequence ID" value="MBH1929267.1"/>
    <property type="molecule type" value="Genomic_DNA"/>
</dbReference>
<proteinExistence type="predicted"/>
<dbReference type="RefSeq" id="WP_126532589.1">
    <property type="nucleotide sequence ID" value="NZ_JAMWJM010000001.1"/>
</dbReference>
<organism evidence="3 4">
    <name type="scientific">Serratia rubidaea</name>
    <name type="common">Serratia marinorubra</name>
    <dbReference type="NCBI Taxonomy" id="61652"/>
    <lineage>
        <taxon>Bacteria</taxon>
        <taxon>Pseudomonadati</taxon>
        <taxon>Pseudomonadota</taxon>
        <taxon>Gammaproteobacteria</taxon>
        <taxon>Enterobacterales</taxon>
        <taxon>Yersiniaceae</taxon>
        <taxon>Serratia</taxon>
    </lineage>
</organism>
<keyword evidence="4" id="KW-1185">Reference proteome</keyword>
<dbReference type="Pfam" id="PF24295">
    <property type="entry name" value="DUF7480"/>
    <property type="match status" value="1"/>
</dbReference>
<dbReference type="InterPro" id="IPR055903">
    <property type="entry name" value="DUF7480"/>
</dbReference>
<name>A0ABS0MAA5_SERRU</name>